<dbReference type="Proteomes" id="UP000406256">
    <property type="component" value="Unassembled WGS sequence"/>
</dbReference>
<sequence>MSERCIVIAEAGVNHNGSLDLARRLVDSST</sequence>
<protein>
    <submittedName>
        <fullName evidence="1">N-acetylneuraminate synthase</fullName>
    </submittedName>
</protein>
<gene>
    <name evidence="1" type="ORF">PAN31108_02134</name>
</gene>
<evidence type="ECO:0000313" key="2">
    <source>
        <dbReference type="Proteomes" id="UP000406256"/>
    </source>
</evidence>
<dbReference type="Gene3D" id="3.20.20.70">
    <property type="entry name" value="Aldolase class I"/>
    <property type="match status" value="1"/>
</dbReference>
<proteinExistence type="predicted"/>
<dbReference type="SUPFAM" id="SSF51569">
    <property type="entry name" value="Aldolase"/>
    <property type="match status" value="1"/>
</dbReference>
<dbReference type="EMBL" id="CABPSB010000006">
    <property type="protein sequence ID" value="VVE01086.1"/>
    <property type="molecule type" value="Genomic_DNA"/>
</dbReference>
<organism evidence="1 2">
    <name type="scientific">Pandoraea anhela</name>
    <dbReference type="NCBI Taxonomy" id="2508295"/>
    <lineage>
        <taxon>Bacteria</taxon>
        <taxon>Pseudomonadati</taxon>
        <taxon>Pseudomonadota</taxon>
        <taxon>Betaproteobacteria</taxon>
        <taxon>Burkholderiales</taxon>
        <taxon>Burkholderiaceae</taxon>
        <taxon>Pandoraea</taxon>
    </lineage>
</organism>
<dbReference type="InterPro" id="IPR013785">
    <property type="entry name" value="Aldolase_TIM"/>
</dbReference>
<evidence type="ECO:0000313" key="1">
    <source>
        <dbReference type="EMBL" id="VVE01086.1"/>
    </source>
</evidence>
<keyword evidence="2" id="KW-1185">Reference proteome</keyword>
<accession>A0A5E4UMC9</accession>
<reference evidence="1 2" key="1">
    <citation type="submission" date="2019-08" db="EMBL/GenBank/DDBJ databases">
        <authorList>
            <person name="Peeters C."/>
        </authorList>
    </citation>
    <scope>NUCLEOTIDE SEQUENCE [LARGE SCALE GENOMIC DNA]</scope>
    <source>
        <strain evidence="1 2">LMG 31108</strain>
    </source>
</reference>
<dbReference type="AlphaFoldDB" id="A0A5E4UMC9"/>
<name>A0A5E4UMC9_9BURK</name>